<dbReference type="SMART" id="SM00481">
    <property type="entry name" value="POLIIIAc"/>
    <property type="match status" value="1"/>
</dbReference>
<gene>
    <name evidence="3" type="ORF">LEA_10627</name>
</gene>
<feature type="transmembrane region" description="Helical" evidence="1">
    <location>
        <begin position="312"/>
        <end position="335"/>
    </location>
</feature>
<reference evidence="3" key="1">
    <citation type="journal article" date="2013" name="Environ. Microbiol.">
        <title>Microbiota from the distal guts of lean and obese adolescents exhibit partial functional redundancy besides clear differences in community structure.</title>
        <authorList>
            <person name="Ferrer M."/>
            <person name="Ruiz A."/>
            <person name="Lanza F."/>
            <person name="Haange S.B."/>
            <person name="Oberbach A."/>
            <person name="Till H."/>
            <person name="Bargiela R."/>
            <person name="Campoy C."/>
            <person name="Segura M.T."/>
            <person name="Richter M."/>
            <person name="von Bergen M."/>
            <person name="Seifert J."/>
            <person name="Suarez A."/>
        </authorList>
    </citation>
    <scope>NUCLEOTIDE SEQUENCE</scope>
</reference>
<dbReference type="Gene3D" id="3.20.20.140">
    <property type="entry name" value="Metal-dependent hydrolases"/>
    <property type="match status" value="1"/>
</dbReference>
<dbReference type="GO" id="GO:0006260">
    <property type="term" value="P:DNA replication"/>
    <property type="evidence" value="ECO:0007669"/>
    <property type="project" value="InterPro"/>
</dbReference>
<feature type="non-terminal residue" evidence="3">
    <location>
        <position position="1"/>
    </location>
</feature>
<name>K1TEI0_9ZZZZ</name>
<dbReference type="InterPro" id="IPR016195">
    <property type="entry name" value="Pol/histidinol_Pase-like"/>
</dbReference>
<evidence type="ECO:0000313" key="3">
    <source>
        <dbReference type="EMBL" id="EKC64870.1"/>
    </source>
</evidence>
<dbReference type="InterPro" id="IPR004013">
    <property type="entry name" value="PHP_dom"/>
</dbReference>
<protein>
    <submittedName>
        <fullName evidence="3">DNA polymerase III, alpha subunit</fullName>
    </submittedName>
</protein>
<dbReference type="PANTHER" id="PTHR32294">
    <property type="entry name" value="DNA POLYMERASE III SUBUNIT ALPHA"/>
    <property type="match status" value="1"/>
</dbReference>
<dbReference type="AlphaFoldDB" id="K1TEI0"/>
<evidence type="ECO:0000259" key="2">
    <source>
        <dbReference type="SMART" id="SM00481"/>
    </source>
</evidence>
<dbReference type="InterPro" id="IPR004805">
    <property type="entry name" value="DnaE2/DnaE/PolC"/>
</dbReference>
<dbReference type="GO" id="GO:0008408">
    <property type="term" value="F:3'-5' exonuclease activity"/>
    <property type="evidence" value="ECO:0007669"/>
    <property type="project" value="InterPro"/>
</dbReference>
<comment type="caution">
    <text evidence="3">The sequence shown here is derived from an EMBL/GenBank/DDBJ whole genome shotgun (WGS) entry which is preliminary data.</text>
</comment>
<dbReference type="PANTHER" id="PTHR32294:SF0">
    <property type="entry name" value="DNA POLYMERASE III SUBUNIT ALPHA"/>
    <property type="match status" value="1"/>
</dbReference>
<accession>K1TEI0</accession>
<dbReference type="Pfam" id="PF02811">
    <property type="entry name" value="PHP"/>
    <property type="match status" value="1"/>
</dbReference>
<dbReference type="SUPFAM" id="SSF89550">
    <property type="entry name" value="PHP domain-like"/>
    <property type="match status" value="1"/>
</dbReference>
<sequence>TANTSMSQFVHLHVHSQYSILDGQASIQRLVDKAMADGQPGIAITDHGDMFGIKEFYNYVKKVKGKYKDKAAECEKRLAALRDGTEQADDPQAEIAACEKQLDDLRRKMAFKPIIGCEVYVARRRLQDKEGKPDQSGYHLILLAKNLKGYHNLIKIVSKAWTEGFYMRPRTDRTEIEKYHEGLICCSACLAGEVPRAITADDMERAEESIRWHKGVFGDDYYLELQLHKATVERANHEAYPMQLKVNKHLRELAAKYGVRMVCTNDVHFVDEDNAEAHDRLICLSTGKDLDDPKLYIYSRFSTEVCEDDSRVFVLFVCDAFLSGVIGMLSFFIYCDKRGTIHNKYKE</sequence>
<keyword evidence="1" id="KW-0812">Transmembrane</keyword>
<dbReference type="InterPro" id="IPR003141">
    <property type="entry name" value="Pol/His_phosphatase_N"/>
</dbReference>
<proteinExistence type="predicted"/>
<keyword evidence="1" id="KW-1133">Transmembrane helix</keyword>
<keyword evidence="1" id="KW-0472">Membrane</keyword>
<evidence type="ECO:0000256" key="1">
    <source>
        <dbReference type="SAM" id="Phobius"/>
    </source>
</evidence>
<feature type="domain" description="Polymerase/histidinol phosphatase N-terminal" evidence="2">
    <location>
        <begin position="10"/>
        <end position="123"/>
    </location>
</feature>
<organism evidence="3">
    <name type="scientific">human gut metagenome</name>
    <dbReference type="NCBI Taxonomy" id="408170"/>
    <lineage>
        <taxon>unclassified sequences</taxon>
        <taxon>metagenomes</taxon>
        <taxon>organismal metagenomes</taxon>
    </lineage>
</organism>
<dbReference type="EMBL" id="AJWY01007143">
    <property type="protein sequence ID" value="EKC64870.1"/>
    <property type="molecule type" value="Genomic_DNA"/>
</dbReference>